<accession>A0A3S0J5U2</accession>
<evidence type="ECO:0000313" key="2">
    <source>
        <dbReference type="EMBL" id="RTQ34496.1"/>
    </source>
</evidence>
<dbReference type="Gene3D" id="3.40.50.300">
    <property type="entry name" value="P-loop containing nucleotide triphosphate hydrolases"/>
    <property type="match status" value="1"/>
</dbReference>
<evidence type="ECO:0000259" key="1">
    <source>
        <dbReference type="Pfam" id="PF13304"/>
    </source>
</evidence>
<proteinExistence type="predicted"/>
<sequence>MDIFIRNRRVSVSLPDATYPCLVLQRDGWNDFAYYTLFQAQLRLASGFGPDNVKELGDVRIMKLDQGEGIENRPFQGLESGDRIEPNLLRDVCSLGGPKYYEALLEVGVSLAQGVLSTLRDSSFLPAVRERFQSSQCFKISLLRDSEARVLLDTAGAQFGGGSSLVSSFSAAIRLDGASAAHEFSFDFDSLQGVPRRMHSIVGLNGVGKTQVMARLAILLSRFSKQAIKENRSALQSGDSISPVPSIYSVVAVSFSAFDEFEQPTQLQGEKFQYSYCGLQRPRGRLKSKSDLLNEMRAILADDLPQEKRELLKRVLRNLVRVDDLDAFVDKPESNAKMYERLSAGQRLAVNCIFHIISRIRPRSLILFDEPELHLHPQLLTGLLQALNEVLADQDSFSIVATHSPLVIQQLPKECVHVIRRDRMTPMVVKPTFQTFGESVSEITRFVFASPDGDRDYRTILERMFNEAGGDTEFVRSRFDGQLSLNADMYLQSLLAAKNLQR</sequence>
<name>A0A3S0J5U2_9BURK</name>
<dbReference type="OrthoDB" id="7024727at2"/>
<gene>
    <name evidence="2" type="ORF">EJP69_08690</name>
</gene>
<organism evidence="2 3">
    <name type="scientific">Variovorax gossypii</name>
    <dbReference type="NCBI Taxonomy" id="1679495"/>
    <lineage>
        <taxon>Bacteria</taxon>
        <taxon>Pseudomonadati</taxon>
        <taxon>Pseudomonadota</taxon>
        <taxon>Betaproteobacteria</taxon>
        <taxon>Burkholderiales</taxon>
        <taxon>Comamonadaceae</taxon>
        <taxon>Variovorax</taxon>
    </lineage>
</organism>
<dbReference type="RefSeq" id="WP_126469458.1">
    <property type="nucleotide sequence ID" value="NZ_RXOE01000002.1"/>
</dbReference>
<dbReference type="InterPro" id="IPR003959">
    <property type="entry name" value="ATPase_AAA_core"/>
</dbReference>
<dbReference type="InterPro" id="IPR027417">
    <property type="entry name" value="P-loop_NTPase"/>
</dbReference>
<dbReference type="InterPro" id="IPR051396">
    <property type="entry name" value="Bact_Antivir_Def_Nuclease"/>
</dbReference>
<dbReference type="PANTHER" id="PTHR43581">
    <property type="entry name" value="ATP/GTP PHOSPHATASE"/>
    <property type="match status" value="1"/>
</dbReference>
<dbReference type="SUPFAM" id="SSF52540">
    <property type="entry name" value="P-loop containing nucleoside triphosphate hydrolases"/>
    <property type="match status" value="1"/>
</dbReference>
<dbReference type="Proteomes" id="UP000267418">
    <property type="component" value="Unassembled WGS sequence"/>
</dbReference>
<feature type="domain" description="ATPase AAA-type core" evidence="1">
    <location>
        <begin position="298"/>
        <end position="408"/>
    </location>
</feature>
<dbReference type="Pfam" id="PF13304">
    <property type="entry name" value="AAA_21"/>
    <property type="match status" value="1"/>
</dbReference>
<protein>
    <recommendedName>
        <fullName evidence="1">ATPase AAA-type core domain-containing protein</fullName>
    </recommendedName>
</protein>
<reference evidence="2 3" key="1">
    <citation type="submission" date="2018-12" db="EMBL/GenBank/DDBJ databases">
        <title>The genome of Variovorax gossypii DSM 100435.</title>
        <authorList>
            <person name="Gao J."/>
            <person name="Sun J."/>
        </authorList>
    </citation>
    <scope>NUCLEOTIDE SEQUENCE [LARGE SCALE GENOMIC DNA]</scope>
    <source>
        <strain evidence="2 3">DSM 100435</strain>
    </source>
</reference>
<evidence type="ECO:0000313" key="3">
    <source>
        <dbReference type="Proteomes" id="UP000267418"/>
    </source>
</evidence>
<dbReference type="AlphaFoldDB" id="A0A3S0J5U2"/>
<dbReference type="GO" id="GO:0016887">
    <property type="term" value="F:ATP hydrolysis activity"/>
    <property type="evidence" value="ECO:0007669"/>
    <property type="project" value="InterPro"/>
</dbReference>
<comment type="caution">
    <text evidence="2">The sequence shown here is derived from an EMBL/GenBank/DDBJ whole genome shotgun (WGS) entry which is preliminary data.</text>
</comment>
<dbReference type="EMBL" id="RXOE01000002">
    <property type="protein sequence ID" value="RTQ34496.1"/>
    <property type="molecule type" value="Genomic_DNA"/>
</dbReference>
<keyword evidence="3" id="KW-1185">Reference proteome</keyword>
<dbReference type="PANTHER" id="PTHR43581:SF2">
    <property type="entry name" value="EXCINUCLEASE ATPASE SUBUNIT"/>
    <property type="match status" value="1"/>
</dbReference>
<dbReference type="GO" id="GO:0005524">
    <property type="term" value="F:ATP binding"/>
    <property type="evidence" value="ECO:0007669"/>
    <property type="project" value="InterPro"/>
</dbReference>